<dbReference type="InParanoid" id="Q22QR2"/>
<dbReference type="GeneID" id="7832572"/>
<dbReference type="HOGENOM" id="CLU_2418086_0_0_1"/>
<gene>
    <name evidence="1" type="ORF">TTHERM_01270150</name>
</gene>
<sequence length="92" mass="11014">MLKKELQTQTIRSKINSKLFNWESFFCNISSFQNEQSQSKDTNSDPNKIQQKNILFKNKLLNKQEFTNYNCEKYIQCREMQNEGIAIKNQQL</sequence>
<keyword evidence="2" id="KW-1185">Reference proteome</keyword>
<accession>Q22QR2</accession>
<dbReference type="KEGG" id="tet:TTHERM_01270150"/>
<reference evidence="2" key="1">
    <citation type="journal article" date="2006" name="PLoS Biol.">
        <title>Macronuclear genome sequence of the ciliate Tetrahymena thermophila, a model eukaryote.</title>
        <authorList>
            <person name="Eisen J.A."/>
            <person name="Coyne R.S."/>
            <person name="Wu M."/>
            <person name="Wu D."/>
            <person name="Thiagarajan M."/>
            <person name="Wortman J.R."/>
            <person name="Badger J.H."/>
            <person name="Ren Q."/>
            <person name="Amedeo P."/>
            <person name="Jones K.M."/>
            <person name="Tallon L.J."/>
            <person name="Delcher A.L."/>
            <person name="Salzberg S.L."/>
            <person name="Silva J.C."/>
            <person name="Haas B.J."/>
            <person name="Majoros W.H."/>
            <person name="Farzad M."/>
            <person name="Carlton J.M."/>
            <person name="Smith R.K. Jr."/>
            <person name="Garg J."/>
            <person name="Pearlman R.E."/>
            <person name="Karrer K.M."/>
            <person name="Sun L."/>
            <person name="Manning G."/>
            <person name="Elde N.C."/>
            <person name="Turkewitz A.P."/>
            <person name="Asai D.J."/>
            <person name="Wilkes D.E."/>
            <person name="Wang Y."/>
            <person name="Cai H."/>
            <person name="Collins K."/>
            <person name="Stewart B.A."/>
            <person name="Lee S.R."/>
            <person name="Wilamowska K."/>
            <person name="Weinberg Z."/>
            <person name="Ruzzo W.L."/>
            <person name="Wloga D."/>
            <person name="Gaertig J."/>
            <person name="Frankel J."/>
            <person name="Tsao C.-C."/>
            <person name="Gorovsky M.A."/>
            <person name="Keeling P.J."/>
            <person name="Waller R.F."/>
            <person name="Patron N.J."/>
            <person name="Cherry J.M."/>
            <person name="Stover N.A."/>
            <person name="Krieger C.J."/>
            <person name="del Toro C."/>
            <person name="Ryder H.F."/>
            <person name="Williamson S.C."/>
            <person name="Barbeau R.A."/>
            <person name="Hamilton E.P."/>
            <person name="Orias E."/>
        </authorList>
    </citation>
    <scope>NUCLEOTIDE SEQUENCE [LARGE SCALE GENOMIC DNA]</scope>
    <source>
        <strain evidence="2">SB210</strain>
    </source>
</reference>
<protein>
    <submittedName>
        <fullName evidence="1">Uncharacterized protein</fullName>
    </submittedName>
</protein>
<dbReference type="EMBL" id="GG662852">
    <property type="protein sequence ID" value="EAR87610.1"/>
    <property type="molecule type" value="Genomic_DNA"/>
</dbReference>
<dbReference type="RefSeq" id="XP_001007855.1">
    <property type="nucleotide sequence ID" value="XM_001007855.1"/>
</dbReference>
<organism evidence="1 2">
    <name type="scientific">Tetrahymena thermophila (strain SB210)</name>
    <dbReference type="NCBI Taxonomy" id="312017"/>
    <lineage>
        <taxon>Eukaryota</taxon>
        <taxon>Sar</taxon>
        <taxon>Alveolata</taxon>
        <taxon>Ciliophora</taxon>
        <taxon>Intramacronucleata</taxon>
        <taxon>Oligohymenophorea</taxon>
        <taxon>Hymenostomatida</taxon>
        <taxon>Tetrahymenina</taxon>
        <taxon>Tetrahymenidae</taxon>
        <taxon>Tetrahymena</taxon>
    </lineage>
</organism>
<dbReference type="AlphaFoldDB" id="Q22QR2"/>
<name>Q22QR2_TETTS</name>
<proteinExistence type="predicted"/>
<evidence type="ECO:0000313" key="1">
    <source>
        <dbReference type="EMBL" id="EAR87610.1"/>
    </source>
</evidence>
<evidence type="ECO:0000313" key="2">
    <source>
        <dbReference type="Proteomes" id="UP000009168"/>
    </source>
</evidence>
<dbReference type="Proteomes" id="UP000009168">
    <property type="component" value="Unassembled WGS sequence"/>
</dbReference>